<name>A0A1Q9EG89_SYMMI</name>
<evidence type="ECO:0000256" key="2">
    <source>
        <dbReference type="PROSITE-ProRule" id="PRU00708"/>
    </source>
</evidence>
<comment type="caution">
    <text evidence="4">The sequence shown here is derived from an EMBL/GenBank/DDBJ whole genome shotgun (WGS) entry which is preliminary data.</text>
</comment>
<dbReference type="EMBL" id="LSRX01000159">
    <property type="protein sequence ID" value="OLQ06453.1"/>
    <property type="molecule type" value="Genomic_DNA"/>
</dbReference>
<feature type="repeat" description="PPR" evidence="2">
    <location>
        <begin position="252"/>
        <end position="286"/>
    </location>
</feature>
<dbReference type="PANTHER" id="PTHR47447">
    <property type="entry name" value="OS03G0856100 PROTEIN"/>
    <property type="match status" value="1"/>
</dbReference>
<dbReference type="NCBIfam" id="TIGR00756">
    <property type="entry name" value="PPR"/>
    <property type="match status" value="1"/>
</dbReference>
<accession>A0A1Q9EG89</accession>
<dbReference type="Proteomes" id="UP000186817">
    <property type="component" value="Unassembled WGS sequence"/>
</dbReference>
<dbReference type="InterPro" id="IPR002885">
    <property type="entry name" value="PPR_rpt"/>
</dbReference>
<reference evidence="4 5" key="1">
    <citation type="submission" date="2016-02" db="EMBL/GenBank/DDBJ databases">
        <title>Genome analysis of coral dinoflagellate symbionts highlights evolutionary adaptations to a symbiotic lifestyle.</title>
        <authorList>
            <person name="Aranda M."/>
            <person name="Li Y."/>
            <person name="Liew Y.J."/>
            <person name="Baumgarten S."/>
            <person name="Simakov O."/>
            <person name="Wilson M."/>
            <person name="Piel J."/>
            <person name="Ashoor H."/>
            <person name="Bougouffa S."/>
            <person name="Bajic V.B."/>
            <person name="Ryu T."/>
            <person name="Ravasi T."/>
            <person name="Bayer T."/>
            <person name="Micklem G."/>
            <person name="Kim H."/>
            <person name="Bhak J."/>
            <person name="Lajeunesse T.C."/>
            <person name="Voolstra C.R."/>
        </authorList>
    </citation>
    <scope>NUCLEOTIDE SEQUENCE [LARGE SCALE GENOMIC DNA]</scope>
    <source>
        <strain evidence="4 5">CCMP2467</strain>
    </source>
</reference>
<organism evidence="4 5">
    <name type="scientific">Symbiodinium microadriaticum</name>
    <name type="common">Dinoflagellate</name>
    <name type="synonym">Zooxanthella microadriatica</name>
    <dbReference type="NCBI Taxonomy" id="2951"/>
    <lineage>
        <taxon>Eukaryota</taxon>
        <taxon>Sar</taxon>
        <taxon>Alveolata</taxon>
        <taxon>Dinophyceae</taxon>
        <taxon>Suessiales</taxon>
        <taxon>Symbiodiniaceae</taxon>
        <taxon>Symbiodinium</taxon>
    </lineage>
</organism>
<dbReference type="PANTHER" id="PTHR47447:SF17">
    <property type="entry name" value="OS12G0638900 PROTEIN"/>
    <property type="match status" value="1"/>
</dbReference>
<dbReference type="OrthoDB" id="442172at2759"/>
<protein>
    <submittedName>
        <fullName evidence="4">Pentatricopeptide repeat-containing protein, mitochondrial</fullName>
    </submittedName>
</protein>
<keyword evidence="5" id="KW-1185">Reference proteome</keyword>
<evidence type="ECO:0000259" key="3">
    <source>
        <dbReference type="Pfam" id="PF17177"/>
    </source>
</evidence>
<keyword evidence="1" id="KW-0677">Repeat</keyword>
<sequence>MGRHGAARLVADVAAEGRALRWQNALALFAAAAPAQQDARAFGAAIGSSVEVHAAALASRLAMCMTAHCACAWVAAVSLLSTAQRKQAPGNAGAITKSRAAELQSRKTMTHVIMSAGMVLMRGSLIGCFGASQWATAVEVLAGMVRSLRAFSWMLPDSSHLEQGLRDKVVAFGASISVCEKASQWQAAVQLLKDMDCGMTPSAIACLMGAKLHGSDPSVKSQTEWEGNAAIAACFDQWPVALSLLHRAPLTDAGSFAAVITSLGRGTQWTQALSLLDEMEERELQPDILAFSSTISACEKGAQWETALILLGSMAQKKVPPNVFSYASAVSACEKCQKWLEEQMLLETVEPNDMTLSAIMVAVSEQGLWEYCLGILQSYRSSVQCPNTAAFNAAISACEKGKRWQMALALIFDTQPIWKFSA</sequence>
<dbReference type="PROSITE" id="PS51375">
    <property type="entry name" value="PPR"/>
    <property type="match status" value="2"/>
</dbReference>
<evidence type="ECO:0000313" key="5">
    <source>
        <dbReference type="Proteomes" id="UP000186817"/>
    </source>
</evidence>
<feature type="domain" description="PROP1-like PPR" evidence="3">
    <location>
        <begin position="270"/>
        <end position="391"/>
    </location>
</feature>
<proteinExistence type="predicted"/>
<dbReference type="AlphaFoldDB" id="A0A1Q9EG89"/>
<evidence type="ECO:0000313" key="4">
    <source>
        <dbReference type="EMBL" id="OLQ06453.1"/>
    </source>
</evidence>
<gene>
    <name evidence="4" type="ORF">AK812_SmicGene10233</name>
</gene>
<dbReference type="Pfam" id="PF17177">
    <property type="entry name" value="PPR_long"/>
    <property type="match status" value="1"/>
</dbReference>
<dbReference type="InterPro" id="IPR033443">
    <property type="entry name" value="PROP1-like_PPR_dom"/>
</dbReference>
<evidence type="ECO:0000256" key="1">
    <source>
        <dbReference type="ARBA" id="ARBA00022737"/>
    </source>
</evidence>
<dbReference type="InterPro" id="IPR011990">
    <property type="entry name" value="TPR-like_helical_dom_sf"/>
</dbReference>
<dbReference type="Gene3D" id="1.25.40.10">
    <property type="entry name" value="Tetratricopeptide repeat domain"/>
    <property type="match status" value="2"/>
</dbReference>
<feature type="repeat" description="PPR" evidence="2">
    <location>
        <begin position="287"/>
        <end position="321"/>
    </location>
</feature>